<dbReference type="EC" id="2.7.3.9" evidence="6 17"/>
<dbReference type="InterPro" id="IPR015813">
    <property type="entry name" value="Pyrv/PenolPyrv_kinase-like_dom"/>
</dbReference>
<evidence type="ECO:0000256" key="18">
    <source>
        <dbReference type="PIRSR" id="PIRSR000732-1"/>
    </source>
</evidence>
<dbReference type="GO" id="GO:0009401">
    <property type="term" value="P:phosphoenolpyruvate-dependent sugar phosphotransferase system"/>
    <property type="evidence" value="ECO:0007669"/>
    <property type="project" value="UniProtKB-KW"/>
</dbReference>
<dbReference type="Pfam" id="PF05524">
    <property type="entry name" value="PEP-utilisers_N"/>
    <property type="match status" value="1"/>
</dbReference>
<evidence type="ECO:0000256" key="7">
    <source>
        <dbReference type="ARBA" id="ARBA00016544"/>
    </source>
</evidence>
<dbReference type="PIRSF" id="PIRSF000732">
    <property type="entry name" value="PTS_enzyme_I"/>
    <property type="match status" value="1"/>
</dbReference>
<evidence type="ECO:0000256" key="3">
    <source>
        <dbReference type="ARBA" id="ARBA00002728"/>
    </source>
</evidence>
<evidence type="ECO:0000256" key="1">
    <source>
        <dbReference type="ARBA" id="ARBA00000683"/>
    </source>
</evidence>
<comment type="catalytic activity">
    <reaction evidence="1 17">
        <text>L-histidyl-[protein] + phosphoenolpyruvate = N(pros)-phospho-L-histidyl-[protein] + pyruvate</text>
        <dbReference type="Rhea" id="RHEA:23880"/>
        <dbReference type="Rhea" id="RHEA-COMP:9745"/>
        <dbReference type="Rhea" id="RHEA-COMP:9746"/>
        <dbReference type="ChEBI" id="CHEBI:15361"/>
        <dbReference type="ChEBI" id="CHEBI:29979"/>
        <dbReference type="ChEBI" id="CHEBI:58702"/>
        <dbReference type="ChEBI" id="CHEBI:64837"/>
        <dbReference type="EC" id="2.7.3.9"/>
    </reaction>
</comment>
<dbReference type="PANTHER" id="PTHR46244">
    <property type="entry name" value="PHOSPHOENOLPYRUVATE-PROTEIN PHOSPHOTRANSFERASE"/>
    <property type="match status" value="1"/>
</dbReference>
<feature type="binding site" evidence="20">
    <location>
        <position position="457"/>
    </location>
    <ligand>
        <name>Mg(2+)</name>
        <dbReference type="ChEBI" id="CHEBI:18420"/>
    </ligand>
</feature>
<dbReference type="InterPro" id="IPR040442">
    <property type="entry name" value="Pyrv_kinase-like_dom_sf"/>
</dbReference>
<dbReference type="PRINTS" id="PR01736">
    <property type="entry name" value="PHPHTRNFRASE"/>
</dbReference>
<dbReference type="PANTHER" id="PTHR46244:SF3">
    <property type="entry name" value="PHOSPHOENOLPYRUVATE-PROTEIN PHOSPHOTRANSFERASE"/>
    <property type="match status" value="1"/>
</dbReference>
<dbReference type="InterPro" id="IPR008731">
    <property type="entry name" value="PTS_EIN"/>
</dbReference>
<evidence type="ECO:0000256" key="4">
    <source>
        <dbReference type="ARBA" id="ARBA00004496"/>
    </source>
</evidence>
<dbReference type="GO" id="GO:0016301">
    <property type="term" value="F:kinase activity"/>
    <property type="evidence" value="ECO:0007669"/>
    <property type="project" value="UniProtKB-KW"/>
</dbReference>
<keyword evidence="24" id="KW-0670">Pyruvate</keyword>
<keyword evidence="13 17" id="KW-0479">Metal-binding</keyword>
<dbReference type="InterPro" id="IPR006318">
    <property type="entry name" value="PTS_EI-like"/>
</dbReference>
<dbReference type="Gene3D" id="3.50.30.10">
    <property type="entry name" value="Phosphohistidine domain"/>
    <property type="match status" value="1"/>
</dbReference>
<gene>
    <name evidence="24" type="ORF">DB32_003096</name>
</gene>
<keyword evidence="25" id="KW-1185">Reference proteome</keyword>
<dbReference type="Gene3D" id="3.20.20.60">
    <property type="entry name" value="Phosphoenolpyruvate-binding domains"/>
    <property type="match status" value="1"/>
</dbReference>
<dbReference type="RefSeq" id="WP_053233162.1">
    <property type="nucleotide sequence ID" value="NZ_CP011125.1"/>
</dbReference>
<dbReference type="KEGG" id="samy:DB32_003096"/>
<evidence type="ECO:0000256" key="13">
    <source>
        <dbReference type="ARBA" id="ARBA00022723"/>
    </source>
</evidence>
<reference evidence="24 25" key="1">
    <citation type="submission" date="2015-03" db="EMBL/GenBank/DDBJ databases">
        <title>Genome assembly of Sandaracinus amylolyticus DSM 53668.</title>
        <authorList>
            <person name="Sharma G."/>
            <person name="Subramanian S."/>
        </authorList>
    </citation>
    <scope>NUCLEOTIDE SEQUENCE [LARGE SCALE GENOMIC DNA]</scope>
    <source>
        <strain evidence="24 25">DSM 53668</strain>
    </source>
</reference>
<keyword evidence="15 17" id="KW-0460">Magnesium</keyword>
<sequence length="614" mass="66936">MSDEPPRPARVRRSSYRRLSLPPGRTTLRGICASPGVAVGNVTIFDRRSVPIPRRAIGTVEVDGEVQRLMSALATSRRELEEARDAIDPSAGAEHRLVLEAHLLMHRDELFVGAAVEGIRSGINAEWAVRRAIEAIVRRLMTAREAYLSDRARDVEQVGEHVLRVLTGVGFQLPVIDRPTILVASDLSPAETARLPRDRVLALVTDLGTATSHTAILARALGIPAVVGVDGVTRTLTPGCVVVVDALRGEIVVEPDEDTQHRAEERARRYRHFTGRLRDREGASGQTRDGVRVEVLANVELEVEVDEAHAQRAEGIGLYRTEFLYLEDELPSEEIQTELYARVASRFGPRPVTLRTFDLGADKMPLLGTSALGAGRSPNPALGLRGLRLSLACPDLFRVQLRAMMRAAAIAPLRVMFPMVCTLEDLRAARAMVAEARAELERDGIPYRAVPLGAMIEVPSAVVLADALARECDFFSVGTNDLAQYTLAVDRQNPRLSHIARPLEPAVLRLLDLTFRASRDASIPISICGDLASHPIAVPVLLGLGYRCLSMSASEIPLVREILDRVDLVTCEEVARASLACATGSEVERLVVEALAPVLGEVWDEQGIELSPAR</sequence>
<dbReference type="InterPro" id="IPR024692">
    <property type="entry name" value="PTS_EI"/>
</dbReference>
<evidence type="ECO:0000256" key="12">
    <source>
        <dbReference type="ARBA" id="ARBA00022683"/>
    </source>
</evidence>
<dbReference type="PROSITE" id="PS00742">
    <property type="entry name" value="PEP_ENZYMES_2"/>
    <property type="match status" value="1"/>
</dbReference>
<dbReference type="Proteomes" id="UP000034883">
    <property type="component" value="Chromosome"/>
</dbReference>
<feature type="binding site" evidence="19">
    <location>
        <begin position="480"/>
        <end position="481"/>
    </location>
    <ligand>
        <name>phosphoenolpyruvate</name>
        <dbReference type="ChEBI" id="CHEBI:58702"/>
    </ligand>
</feature>
<evidence type="ECO:0000256" key="8">
    <source>
        <dbReference type="ARBA" id="ARBA00022448"/>
    </source>
</evidence>
<proteinExistence type="inferred from homology"/>
<keyword evidence="8 17" id="KW-0813">Transport</keyword>
<dbReference type="AlphaFoldDB" id="A0A0F6YII1"/>
<feature type="binding site" evidence="19">
    <location>
        <position position="355"/>
    </location>
    <ligand>
        <name>phosphoenolpyruvate</name>
        <dbReference type="ChEBI" id="CHEBI:58702"/>
    </ligand>
</feature>
<dbReference type="STRING" id="927083.DB32_003096"/>
<feature type="binding site" evidence="19">
    <location>
        <position position="320"/>
    </location>
    <ligand>
        <name>phosphoenolpyruvate</name>
        <dbReference type="ChEBI" id="CHEBI:58702"/>
    </ligand>
</feature>
<feature type="binding site" evidence="19">
    <location>
        <position position="491"/>
    </location>
    <ligand>
        <name>phosphoenolpyruvate</name>
        <dbReference type="ChEBI" id="CHEBI:58702"/>
    </ligand>
</feature>
<protein>
    <recommendedName>
        <fullName evidence="7 17">Phosphoenolpyruvate-protein phosphotransferase</fullName>
        <ecNumber evidence="6 17">2.7.3.9</ecNumber>
    </recommendedName>
    <alternativeName>
        <fullName evidence="16 17">Phosphotransferase system, enzyme I</fullName>
    </alternativeName>
</protein>
<dbReference type="OrthoDB" id="9765468at2"/>
<evidence type="ECO:0000259" key="22">
    <source>
        <dbReference type="Pfam" id="PF02896"/>
    </source>
</evidence>
<dbReference type="InterPro" id="IPR036637">
    <property type="entry name" value="Phosphohistidine_dom_sf"/>
</dbReference>
<evidence type="ECO:0000256" key="11">
    <source>
        <dbReference type="ARBA" id="ARBA00022679"/>
    </source>
</evidence>
<dbReference type="InterPro" id="IPR050499">
    <property type="entry name" value="PEP-utilizing_PTS_enzyme"/>
</dbReference>
<evidence type="ECO:0000256" key="5">
    <source>
        <dbReference type="ARBA" id="ARBA00007837"/>
    </source>
</evidence>
<feature type="binding site" evidence="20">
    <location>
        <position position="481"/>
    </location>
    <ligand>
        <name>Mg(2+)</name>
        <dbReference type="ChEBI" id="CHEBI:18420"/>
    </ligand>
</feature>
<keyword evidence="10 17" id="KW-0762">Sugar transport</keyword>
<dbReference type="NCBIfam" id="TIGR01417">
    <property type="entry name" value="PTS_I_fam"/>
    <property type="match status" value="1"/>
</dbReference>
<comment type="subcellular location">
    <subcellularLocation>
        <location evidence="4 17">Cytoplasm</location>
    </subcellularLocation>
</comment>
<dbReference type="InterPro" id="IPR008279">
    <property type="entry name" value="PEP-util_enz_mobile_dom"/>
</dbReference>
<accession>A0A0F6YII1</accession>
<comment type="function">
    <text evidence="3 17">General (non sugar-specific) component of the phosphoenolpyruvate-dependent sugar phosphotransferase system (sugar PTS). This major carbohydrate active-transport system catalyzes the phosphorylation of incoming sugar substrates concomitantly with their translocation across the cell membrane. Enzyme I transfers the phosphoryl group from phosphoenolpyruvate (PEP) to the phosphoryl carrier protein (HPr).</text>
</comment>
<evidence type="ECO:0000256" key="15">
    <source>
        <dbReference type="ARBA" id="ARBA00022842"/>
    </source>
</evidence>
<dbReference type="SUPFAM" id="SSF47831">
    <property type="entry name" value="Enzyme I of the PEP:sugar phosphotransferase system HPr-binding (sub)domain"/>
    <property type="match status" value="1"/>
</dbReference>
<dbReference type="Pfam" id="PF02896">
    <property type="entry name" value="PEP-utilizers_C"/>
    <property type="match status" value="1"/>
</dbReference>
<evidence type="ECO:0000256" key="14">
    <source>
        <dbReference type="ARBA" id="ARBA00022777"/>
    </source>
</evidence>
<keyword evidence="12 17" id="KW-0598">Phosphotransferase system</keyword>
<evidence type="ECO:0000256" key="2">
    <source>
        <dbReference type="ARBA" id="ARBA00001946"/>
    </source>
</evidence>
<keyword evidence="9 17" id="KW-0963">Cytoplasm</keyword>
<evidence type="ECO:0000313" key="25">
    <source>
        <dbReference type="Proteomes" id="UP000034883"/>
    </source>
</evidence>
<dbReference type="InterPro" id="IPR036618">
    <property type="entry name" value="PtsI_HPr-bd_sf"/>
</dbReference>
<evidence type="ECO:0000259" key="21">
    <source>
        <dbReference type="Pfam" id="PF00391"/>
    </source>
</evidence>
<feature type="active site" description="Tele-phosphohistidine intermediate" evidence="18">
    <location>
        <position position="213"/>
    </location>
</feature>
<organism evidence="24 25">
    <name type="scientific">Sandaracinus amylolyticus</name>
    <dbReference type="NCBI Taxonomy" id="927083"/>
    <lineage>
        <taxon>Bacteria</taxon>
        <taxon>Pseudomonadati</taxon>
        <taxon>Myxococcota</taxon>
        <taxon>Polyangia</taxon>
        <taxon>Polyangiales</taxon>
        <taxon>Sandaracinaceae</taxon>
        <taxon>Sandaracinus</taxon>
    </lineage>
</organism>
<evidence type="ECO:0000313" key="24">
    <source>
        <dbReference type="EMBL" id="AKF05947.1"/>
    </source>
</evidence>
<keyword evidence="11 17" id="KW-0808">Transferase</keyword>
<feature type="domain" description="PEP-utilising enzyme mobile" evidence="21">
    <location>
        <begin position="177"/>
        <end position="249"/>
    </location>
</feature>
<keyword evidence="14 17" id="KW-0418">Kinase</keyword>
<dbReference type="GO" id="GO:0046872">
    <property type="term" value="F:metal ion binding"/>
    <property type="evidence" value="ECO:0007669"/>
    <property type="project" value="UniProtKB-KW"/>
</dbReference>
<comment type="similarity">
    <text evidence="5 17">Belongs to the PEP-utilizing enzyme family.</text>
</comment>
<evidence type="ECO:0000256" key="10">
    <source>
        <dbReference type="ARBA" id="ARBA00022597"/>
    </source>
</evidence>
<dbReference type="InterPro" id="IPR023151">
    <property type="entry name" value="PEP_util_CS"/>
</dbReference>
<dbReference type="InterPro" id="IPR000121">
    <property type="entry name" value="PEP_util_C"/>
</dbReference>
<evidence type="ECO:0000256" key="9">
    <source>
        <dbReference type="ARBA" id="ARBA00022490"/>
    </source>
</evidence>
<dbReference type="SUPFAM" id="SSF51621">
    <property type="entry name" value="Phosphoenolpyruvate/pyruvate domain"/>
    <property type="match status" value="1"/>
</dbReference>
<evidence type="ECO:0000256" key="17">
    <source>
        <dbReference type="PIRNR" id="PIRNR000732"/>
    </source>
</evidence>
<dbReference type="SUPFAM" id="SSF52009">
    <property type="entry name" value="Phosphohistidine domain"/>
    <property type="match status" value="1"/>
</dbReference>
<feature type="domain" description="PEP-utilising enzyme C-terminal" evidence="22">
    <location>
        <begin position="284"/>
        <end position="566"/>
    </location>
</feature>
<evidence type="ECO:0000256" key="16">
    <source>
        <dbReference type="ARBA" id="ARBA00033235"/>
    </source>
</evidence>
<feature type="active site" description="Proton donor" evidence="18">
    <location>
        <position position="528"/>
    </location>
</feature>
<feature type="domain" description="Phosphotransferase system enzyme I N-terminal" evidence="23">
    <location>
        <begin position="29"/>
        <end position="151"/>
    </location>
</feature>
<evidence type="ECO:0000256" key="20">
    <source>
        <dbReference type="PIRSR" id="PIRSR000732-3"/>
    </source>
</evidence>
<dbReference type="Gene3D" id="1.10.274.10">
    <property type="entry name" value="PtsI, HPr-binding domain"/>
    <property type="match status" value="1"/>
</dbReference>
<evidence type="ECO:0000259" key="23">
    <source>
        <dbReference type="Pfam" id="PF05524"/>
    </source>
</evidence>
<dbReference type="Pfam" id="PF00391">
    <property type="entry name" value="PEP-utilizers"/>
    <property type="match status" value="1"/>
</dbReference>
<name>A0A0F6YII1_9BACT</name>
<dbReference type="GO" id="GO:0008965">
    <property type="term" value="F:phosphoenolpyruvate-protein phosphotransferase activity"/>
    <property type="evidence" value="ECO:0007669"/>
    <property type="project" value="UniProtKB-EC"/>
</dbReference>
<dbReference type="GO" id="GO:0005737">
    <property type="term" value="C:cytoplasm"/>
    <property type="evidence" value="ECO:0007669"/>
    <property type="project" value="UniProtKB-SubCell"/>
</dbReference>
<evidence type="ECO:0000256" key="19">
    <source>
        <dbReference type="PIRSR" id="PIRSR000732-2"/>
    </source>
</evidence>
<comment type="cofactor">
    <cofactor evidence="2 17 20">
        <name>Mg(2+)</name>
        <dbReference type="ChEBI" id="CHEBI:18420"/>
    </cofactor>
</comment>
<evidence type="ECO:0000256" key="6">
    <source>
        <dbReference type="ARBA" id="ARBA00012232"/>
    </source>
</evidence>
<dbReference type="EMBL" id="CP011125">
    <property type="protein sequence ID" value="AKF05947.1"/>
    <property type="molecule type" value="Genomic_DNA"/>
</dbReference>